<dbReference type="GO" id="GO:0016208">
    <property type="term" value="F:AMP binding"/>
    <property type="evidence" value="ECO:0007669"/>
    <property type="project" value="TreeGrafter"/>
</dbReference>
<dbReference type="InterPro" id="IPR046342">
    <property type="entry name" value="CBS_dom_sf"/>
</dbReference>
<dbReference type="GO" id="GO:0005634">
    <property type="term" value="C:nucleus"/>
    <property type="evidence" value="ECO:0007669"/>
    <property type="project" value="TreeGrafter"/>
</dbReference>
<evidence type="ECO:0000256" key="1">
    <source>
        <dbReference type="ARBA" id="ARBA00006750"/>
    </source>
</evidence>
<comment type="caution">
    <text evidence="6">The sequence shown here is derived from an EMBL/GenBank/DDBJ whole genome shotgun (WGS) entry which is preliminary data.</text>
</comment>
<evidence type="ECO:0000259" key="5">
    <source>
        <dbReference type="PROSITE" id="PS51371"/>
    </source>
</evidence>
<evidence type="ECO:0000256" key="3">
    <source>
        <dbReference type="ARBA" id="ARBA00023122"/>
    </source>
</evidence>
<name>A0A2T9YTB1_9FUNG</name>
<dbReference type="Gene3D" id="3.10.580.10">
    <property type="entry name" value="CBS-domain"/>
    <property type="match status" value="2"/>
</dbReference>
<proteinExistence type="inferred from homology"/>
<reference evidence="6 7" key="1">
    <citation type="journal article" date="2018" name="MBio">
        <title>Comparative Genomics Reveals the Core Gene Toolbox for the Fungus-Insect Symbiosis.</title>
        <authorList>
            <person name="Wang Y."/>
            <person name="Stata M."/>
            <person name="Wang W."/>
            <person name="Stajich J.E."/>
            <person name="White M.M."/>
            <person name="Moncalvo J.M."/>
        </authorList>
    </citation>
    <scope>NUCLEOTIDE SEQUENCE [LARGE SCALE GENOMIC DNA]</scope>
    <source>
        <strain evidence="6 7">SC-DP-2</strain>
    </source>
</reference>
<evidence type="ECO:0000313" key="7">
    <source>
        <dbReference type="Proteomes" id="UP000245609"/>
    </source>
</evidence>
<dbReference type="GO" id="GO:0031588">
    <property type="term" value="C:nucleotide-activated protein kinase complex"/>
    <property type="evidence" value="ECO:0007669"/>
    <property type="project" value="TreeGrafter"/>
</dbReference>
<dbReference type="GO" id="GO:0019901">
    <property type="term" value="F:protein kinase binding"/>
    <property type="evidence" value="ECO:0007669"/>
    <property type="project" value="TreeGrafter"/>
</dbReference>
<accession>A0A2T9YTB1</accession>
<organism evidence="6 7">
    <name type="scientific">Smittium megazygosporum</name>
    <dbReference type="NCBI Taxonomy" id="133381"/>
    <lineage>
        <taxon>Eukaryota</taxon>
        <taxon>Fungi</taxon>
        <taxon>Fungi incertae sedis</taxon>
        <taxon>Zoopagomycota</taxon>
        <taxon>Kickxellomycotina</taxon>
        <taxon>Harpellomycetes</taxon>
        <taxon>Harpellales</taxon>
        <taxon>Legeriomycetaceae</taxon>
        <taxon>Smittium</taxon>
    </lineage>
</organism>
<dbReference type="SMART" id="SM00116">
    <property type="entry name" value="CBS"/>
    <property type="match status" value="4"/>
</dbReference>
<dbReference type="SUPFAM" id="SSF54631">
    <property type="entry name" value="CBS-domain pair"/>
    <property type="match status" value="2"/>
</dbReference>
<dbReference type="InterPro" id="IPR000644">
    <property type="entry name" value="CBS_dom"/>
</dbReference>
<keyword evidence="7" id="KW-1185">Reference proteome</keyword>
<dbReference type="AlphaFoldDB" id="A0A2T9YTB1"/>
<dbReference type="InterPro" id="IPR050511">
    <property type="entry name" value="AMPK_gamma/SDS23_families"/>
</dbReference>
<gene>
    <name evidence="6" type="ORF">BB560_005854</name>
</gene>
<dbReference type="Proteomes" id="UP000245609">
    <property type="component" value="Unassembled WGS sequence"/>
</dbReference>
<feature type="domain" description="CBS" evidence="5">
    <location>
        <begin position="187"/>
        <end position="249"/>
    </location>
</feature>
<comment type="similarity">
    <text evidence="1">Belongs to the 5'-AMP-activated protein kinase gamma subunit family.</text>
</comment>
<dbReference type="OrthoDB" id="286637at2759"/>
<keyword evidence="2" id="KW-0677">Repeat</keyword>
<sequence>MEIQETKAELLDLITFFLKQHNGYELLPVSHRLIILDSNILLAKALAALSQNGEEASPIWNSESGAYVGLFTYRCLADLMLYYYKNFSFEEAMEDIKQLTLEDLKDILPKDNLTLNPKVRSSPMVSLYRVSKQLLETSLNSVPLVDIDTSTKRDVVVANLTTYQVLQFMASNIKEKELLSYLTLEHMNIGTYGGLSVVNMKTPVIEIISLFVDNDVSVVPIIDESGTLINAFDRSDLKNFIRHGMLNNLEMPVEEAIQLRSSDYSGVHTCKRKDNLWSVLTTVRNEFIYRLIVIDDDTKPIGIITLSDILKSLIK</sequence>
<dbReference type="PANTHER" id="PTHR13780:SF35">
    <property type="entry name" value="LD22662P"/>
    <property type="match status" value="1"/>
</dbReference>
<dbReference type="EMBL" id="MBFS01002555">
    <property type="protein sequence ID" value="PVU95514.1"/>
    <property type="molecule type" value="Genomic_DNA"/>
</dbReference>
<evidence type="ECO:0000256" key="4">
    <source>
        <dbReference type="PROSITE-ProRule" id="PRU00703"/>
    </source>
</evidence>
<evidence type="ECO:0000313" key="6">
    <source>
        <dbReference type="EMBL" id="PVU95514.1"/>
    </source>
</evidence>
<dbReference type="PROSITE" id="PS51371">
    <property type="entry name" value="CBS"/>
    <property type="match status" value="2"/>
</dbReference>
<dbReference type="PANTHER" id="PTHR13780">
    <property type="entry name" value="AMP-ACTIVATED PROTEIN KINASE, GAMMA REGULATORY SUBUNIT"/>
    <property type="match status" value="1"/>
</dbReference>
<evidence type="ECO:0000256" key="2">
    <source>
        <dbReference type="ARBA" id="ARBA00022737"/>
    </source>
</evidence>
<dbReference type="STRING" id="133381.A0A2T9YTB1"/>
<dbReference type="GO" id="GO:0005737">
    <property type="term" value="C:cytoplasm"/>
    <property type="evidence" value="ECO:0007669"/>
    <property type="project" value="TreeGrafter"/>
</dbReference>
<dbReference type="GO" id="GO:0019887">
    <property type="term" value="F:protein kinase regulator activity"/>
    <property type="evidence" value="ECO:0007669"/>
    <property type="project" value="TreeGrafter"/>
</dbReference>
<dbReference type="Pfam" id="PF00571">
    <property type="entry name" value="CBS"/>
    <property type="match status" value="2"/>
</dbReference>
<keyword evidence="3 4" id="KW-0129">CBS domain</keyword>
<protein>
    <recommendedName>
        <fullName evidence="5">CBS domain-containing protein</fullName>
    </recommendedName>
</protein>
<feature type="domain" description="CBS" evidence="5">
    <location>
        <begin position="260"/>
        <end position="315"/>
    </location>
</feature>